<dbReference type="PANTHER" id="PTHR40252:SF2">
    <property type="entry name" value="BLR0328 PROTEIN"/>
    <property type="match status" value="1"/>
</dbReference>
<dbReference type="RefSeq" id="WP_284204223.1">
    <property type="nucleotide sequence ID" value="NZ_BSPQ01000010.1"/>
</dbReference>
<gene>
    <name evidence="3" type="ORF">GCM10007916_21660</name>
</gene>
<dbReference type="SMART" id="SM01204">
    <property type="entry name" value="FIST_C"/>
    <property type="match status" value="1"/>
</dbReference>
<comment type="caution">
    <text evidence="3">The sequence shown here is derived from an EMBL/GenBank/DDBJ whole genome shotgun (WGS) entry which is preliminary data.</text>
</comment>
<organism evidence="3 4">
    <name type="scientific">Psychromonas marina</name>
    <dbReference type="NCBI Taxonomy" id="88364"/>
    <lineage>
        <taxon>Bacteria</taxon>
        <taxon>Pseudomonadati</taxon>
        <taxon>Pseudomonadota</taxon>
        <taxon>Gammaproteobacteria</taxon>
        <taxon>Alteromonadales</taxon>
        <taxon>Psychromonadaceae</taxon>
        <taxon>Psychromonas</taxon>
    </lineage>
</organism>
<dbReference type="InterPro" id="IPR013702">
    <property type="entry name" value="FIST_domain_N"/>
</dbReference>
<reference evidence="4" key="1">
    <citation type="journal article" date="2019" name="Int. J. Syst. Evol. Microbiol.">
        <title>The Global Catalogue of Microorganisms (GCM) 10K type strain sequencing project: providing services to taxonomists for standard genome sequencing and annotation.</title>
        <authorList>
            <consortium name="The Broad Institute Genomics Platform"/>
            <consortium name="The Broad Institute Genome Sequencing Center for Infectious Disease"/>
            <person name="Wu L."/>
            <person name="Ma J."/>
        </authorList>
    </citation>
    <scope>NUCLEOTIDE SEQUENCE [LARGE SCALE GENOMIC DNA]</scope>
    <source>
        <strain evidence="4">NBRC 103166</strain>
    </source>
</reference>
<evidence type="ECO:0000313" key="3">
    <source>
        <dbReference type="EMBL" id="GLS91097.1"/>
    </source>
</evidence>
<name>A0ABQ6E191_9GAMM</name>
<evidence type="ECO:0000259" key="2">
    <source>
        <dbReference type="SMART" id="SM01204"/>
    </source>
</evidence>
<proteinExistence type="predicted"/>
<feature type="domain" description="FIST" evidence="1">
    <location>
        <begin position="31"/>
        <end position="240"/>
    </location>
</feature>
<evidence type="ECO:0000313" key="4">
    <source>
        <dbReference type="Proteomes" id="UP001157353"/>
    </source>
</evidence>
<dbReference type="EMBL" id="BSPQ01000010">
    <property type="protein sequence ID" value="GLS91097.1"/>
    <property type="molecule type" value="Genomic_DNA"/>
</dbReference>
<dbReference type="SMART" id="SM00897">
    <property type="entry name" value="FIST"/>
    <property type="match status" value="1"/>
</dbReference>
<accession>A0ABQ6E191</accession>
<evidence type="ECO:0000259" key="1">
    <source>
        <dbReference type="SMART" id="SM00897"/>
    </source>
</evidence>
<dbReference type="Pfam" id="PF10442">
    <property type="entry name" value="FIST_C"/>
    <property type="match status" value="1"/>
</dbReference>
<dbReference type="Pfam" id="PF08495">
    <property type="entry name" value="FIST"/>
    <property type="match status" value="1"/>
</dbReference>
<feature type="domain" description="FIST C-domain" evidence="2">
    <location>
        <begin position="241"/>
        <end position="372"/>
    </location>
</feature>
<dbReference type="NCBIfam" id="NF041558">
    <property type="entry name" value="NosP"/>
    <property type="match status" value="1"/>
</dbReference>
<evidence type="ECO:0008006" key="5">
    <source>
        <dbReference type="Google" id="ProtNLM"/>
    </source>
</evidence>
<dbReference type="InterPro" id="IPR019494">
    <property type="entry name" value="FIST_C"/>
</dbReference>
<sequence>MSNIKTITALSNLIDAQLACEDIHQQLNNPDIGFILFYCSSAYSLNTLSKSMQHLFSDVKVVGCTTAGEVSHDGNQAHSIVAIGFSASYFSISAELVESMAEFDLLEAQQTINRLSEQCNSKSLSTQVNTQSNLQSDKTFLLTLLDGLSFEEEHFLAALNSAAAGISHFGGSAGGDDDLINTHVYYDGQFFQQAAVVIMVSSSFSFEVFSCDHINQPKDKLVVTEVDAHSRTVYELNAEPAAQEYARLLNLDIKDLCPTVFALNPLAVKVGGQYYIRAIQKVNPADLSLTFYCAVDVGIVLTVVEMGDIFGTLTDKLAQLTLRYGKPQLVLACDCVLRRLEIDHKNLHHQAQALNREYQIAGFNSYGEHINGIHLNQTFSGVYIAGDGDE</sequence>
<dbReference type="Proteomes" id="UP001157353">
    <property type="component" value="Unassembled WGS sequence"/>
</dbReference>
<dbReference type="PANTHER" id="PTHR40252">
    <property type="entry name" value="BLR0328 PROTEIN"/>
    <property type="match status" value="1"/>
</dbReference>
<protein>
    <recommendedName>
        <fullName evidence="5">GfdT protein</fullName>
    </recommendedName>
</protein>
<keyword evidence="4" id="KW-1185">Reference proteome</keyword>